<organism evidence="2 3">
    <name type="scientific">Flavobacterium taihuense</name>
    <dbReference type="NCBI Taxonomy" id="2857508"/>
    <lineage>
        <taxon>Bacteria</taxon>
        <taxon>Pseudomonadati</taxon>
        <taxon>Bacteroidota</taxon>
        <taxon>Flavobacteriia</taxon>
        <taxon>Flavobacteriales</taxon>
        <taxon>Flavobacteriaceae</taxon>
        <taxon>Flavobacterium</taxon>
    </lineage>
</organism>
<evidence type="ECO:0000313" key="2">
    <source>
        <dbReference type="EMBL" id="MBW4359755.1"/>
    </source>
</evidence>
<dbReference type="InterPro" id="IPR006121">
    <property type="entry name" value="HMA_dom"/>
</dbReference>
<evidence type="ECO:0000259" key="1">
    <source>
        <dbReference type="PROSITE" id="PS50846"/>
    </source>
</evidence>
<accession>A0ABS6XSW3</accession>
<dbReference type="EMBL" id="JAHWYN010000003">
    <property type="protein sequence ID" value="MBW4359755.1"/>
    <property type="molecule type" value="Genomic_DNA"/>
</dbReference>
<proteinExistence type="predicted"/>
<dbReference type="RefSeq" id="WP_219316279.1">
    <property type="nucleotide sequence ID" value="NZ_JAHWYN010000003.1"/>
</dbReference>
<sequence>MKTTNQEFKKSFNNNIVKNVFLVLLMTIIGFSAKGQEKKNKNAKYTTEVNGNCEQCQKRIQKAAYSIAGVKSASWSINTHQLSVIINEEKCSLLDVKKAIAKVGHDTDELKSTKEDYDNLHACCQYERL</sequence>
<feature type="domain" description="HMA" evidence="1">
    <location>
        <begin position="42"/>
        <end position="108"/>
    </location>
</feature>
<comment type="caution">
    <text evidence="2">The sequence shown here is derived from an EMBL/GenBank/DDBJ whole genome shotgun (WGS) entry which is preliminary data.</text>
</comment>
<gene>
    <name evidence="2" type="ORF">KZH69_04580</name>
</gene>
<dbReference type="PROSITE" id="PS50846">
    <property type="entry name" value="HMA_2"/>
    <property type="match status" value="1"/>
</dbReference>
<reference evidence="2 3" key="1">
    <citation type="submission" date="2021-07" db="EMBL/GenBank/DDBJ databases">
        <title>Flavobacterium sp. nov. isolated from sediment on the Taihu Lake.</title>
        <authorList>
            <person name="Qu J.-H."/>
        </authorList>
    </citation>
    <scope>NUCLEOTIDE SEQUENCE [LARGE SCALE GENOMIC DNA]</scope>
    <source>
        <strain evidence="2 3">NAS39</strain>
    </source>
</reference>
<evidence type="ECO:0000313" key="3">
    <source>
        <dbReference type="Proteomes" id="UP000812031"/>
    </source>
</evidence>
<dbReference type="Pfam" id="PF00403">
    <property type="entry name" value="HMA"/>
    <property type="match status" value="1"/>
</dbReference>
<protein>
    <submittedName>
        <fullName evidence="2">Cation transporter</fullName>
    </submittedName>
</protein>
<name>A0ABS6XSW3_9FLAO</name>
<dbReference type="Proteomes" id="UP000812031">
    <property type="component" value="Unassembled WGS sequence"/>
</dbReference>
<keyword evidence="3" id="KW-1185">Reference proteome</keyword>